<dbReference type="Proteomes" id="UP000230154">
    <property type="component" value="Unassembled WGS sequence"/>
</dbReference>
<keyword evidence="2 7" id="KW-0227">DNA damage</keyword>
<dbReference type="GO" id="GO:0006310">
    <property type="term" value="P:DNA recombination"/>
    <property type="evidence" value="ECO:0007669"/>
    <property type="project" value="UniProtKB-UniRule"/>
</dbReference>
<keyword evidence="1 7" id="KW-0479">Metal-binding</keyword>
<comment type="similarity">
    <text evidence="7">Belongs to the RecR family.</text>
</comment>
<keyword evidence="5 7" id="KW-0233">DNA recombination</keyword>
<dbReference type="InterPro" id="IPR023627">
    <property type="entry name" value="Rcmb_RecR"/>
</dbReference>
<dbReference type="GO" id="GO:0006281">
    <property type="term" value="P:DNA repair"/>
    <property type="evidence" value="ECO:0007669"/>
    <property type="project" value="UniProtKB-UniRule"/>
</dbReference>
<dbReference type="AlphaFoldDB" id="A0A2H0TRB2"/>
<accession>A0A2H0TRB2</accession>
<dbReference type="Pfam" id="PF13662">
    <property type="entry name" value="Toprim_4"/>
    <property type="match status" value="1"/>
</dbReference>
<keyword evidence="4 7" id="KW-0862">Zinc</keyword>
<keyword evidence="6 7" id="KW-0234">DNA repair</keyword>
<evidence type="ECO:0000256" key="1">
    <source>
        <dbReference type="ARBA" id="ARBA00022723"/>
    </source>
</evidence>
<evidence type="ECO:0000256" key="7">
    <source>
        <dbReference type="HAMAP-Rule" id="MF_00017"/>
    </source>
</evidence>
<evidence type="ECO:0000256" key="3">
    <source>
        <dbReference type="ARBA" id="ARBA00022771"/>
    </source>
</evidence>
<dbReference type="InterPro" id="IPR000093">
    <property type="entry name" value="DNA_Rcmb_RecR"/>
</dbReference>
<evidence type="ECO:0000313" key="9">
    <source>
        <dbReference type="EMBL" id="PIR73967.1"/>
    </source>
</evidence>
<dbReference type="InterPro" id="IPR015967">
    <property type="entry name" value="Rcmb_RecR_Znf"/>
</dbReference>
<dbReference type="Gene3D" id="3.40.1360.10">
    <property type="match status" value="1"/>
</dbReference>
<name>A0A2H0TRB2_9BACT</name>
<dbReference type="SUPFAM" id="SSF111304">
    <property type="entry name" value="Recombination protein RecR"/>
    <property type="match status" value="1"/>
</dbReference>
<dbReference type="PROSITE" id="PS50880">
    <property type="entry name" value="TOPRIM"/>
    <property type="match status" value="1"/>
</dbReference>
<dbReference type="CDD" id="cd01025">
    <property type="entry name" value="TOPRIM_recR"/>
    <property type="match status" value="1"/>
</dbReference>
<evidence type="ECO:0000256" key="6">
    <source>
        <dbReference type="ARBA" id="ARBA00023204"/>
    </source>
</evidence>
<dbReference type="GO" id="GO:0008270">
    <property type="term" value="F:zinc ion binding"/>
    <property type="evidence" value="ECO:0007669"/>
    <property type="project" value="UniProtKB-KW"/>
</dbReference>
<evidence type="ECO:0000256" key="4">
    <source>
        <dbReference type="ARBA" id="ARBA00022833"/>
    </source>
</evidence>
<evidence type="ECO:0000256" key="5">
    <source>
        <dbReference type="ARBA" id="ARBA00023172"/>
    </source>
</evidence>
<comment type="function">
    <text evidence="7">May play a role in DNA repair. It seems to be involved in an RecBC-independent recombinational process of DNA repair. It may act with RecF and RecO.</text>
</comment>
<dbReference type="Gene3D" id="1.10.8.420">
    <property type="entry name" value="RecR Domain 1"/>
    <property type="match status" value="1"/>
</dbReference>
<dbReference type="PANTHER" id="PTHR30446">
    <property type="entry name" value="RECOMBINATION PROTEIN RECR"/>
    <property type="match status" value="1"/>
</dbReference>
<evidence type="ECO:0000259" key="8">
    <source>
        <dbReference type="PROSITE" id="PS50880"/>
    </source>
</evidence>
<proteinExistence type="inferred from homology"/>
<organism evidence="9 10">
    <name type="scientific">Candidatus Magasanikbacteria bacterium CG10_big_fil_rev_8_21_14_0_10_47_10</name>
    <dbReference type="NCBI Taxonomy" id="1974652"/>
    <lineage>
        <taxon>Bacteria</taxon>
        <taxon>Candidatus Magasanikiibacteriota</taxon>
    </lineage>
</organism>
<dbReference type="EMBL" id="PFCB01000033">
    <property type="protein sequence ID" value="PIR73967.1"/>
    <property type="molecule type" value="Genomic_DNA"/>
</dbReference>
<comment type="caution">
    <text evidence="9">The sequence shown here is derived from an EMBL/GenBank/DDBJ whole genome shotgun (WGS) entry which is preliminary data.</text>
</comment>
<keyword evidence="3 7" id="KW-0863">Zinc-finger</keyword>
<dbReference type="HAMAP" id="MF_00017">
    <property type="entry name" value="RecR"/>
    <property type="match status" value="1"/>
</dbReference>
<feature type="zinc finger region" description="C4-type" evidence="7">
    <location>
        <begin position="60"/>
        <end position="75"/>
    </location>
</feature>
<dbReference type="Pfam" id="PF21175">
    <property type="entry name" value="RecR_C"/>
    <property type="match status" value="1"/>
</dbReference>
<dbReference type="NCBIfam" id="TIGR00615">
    <property type="entry name" value="recR"/>
    <property type="match status" value="1"/>
</dbReference>
<evidence type="ECO:0000313" key="10">
    <source>
        <dbReference type="Proteomes" id="UP000230154"/>
    </source>
</evidence>
<dbReference type="GO" id="GO:0003677">
    <property type="term" value="F:DNA binding"/>
    <property type="evidence" value="ECO:0007669"/>
    <property type="project" value="UniProtKB-UniRule"/>
</dbReference>
<feature type="domain" description="Toprim" evidence="8">
    <location>
        <begin position="83"/>
        <end position="180"/>
    </location>
</feature>
<dbReference type="InterPro" id="IPR006171">
    <property type="entry name" value="TOPRIM_dom"/>
</dbReference>
<sequence>MTNPMYSNSIEQLIRAFSKLPTVGRRTAERFVFYLLKSGKKDVGDMTIALKALMDTVKSCQMCWDFADASPCHICASPGRDTAILCVVSDSQDLQAIEKTGAYNGLYHLLRGTVRAEDPDFTTQLKIRELLVRLKQGMILEVILALNPDMPGETTRMMLERHISEIAPDIIISRLARGLPMGSDLQYADEITLQSALKNRTKKQ</sequence>
<reference evidence="10" key="1">
    <citation type="submission" date="2017-09" db="EMBL/GenBank/DDBJ databases">
        <title>Depth-based differentiation of microbial function through sediment-hosted aquifers and enrichment of novel symbionts in the deep terrestrial subsurface.</title>
        <authorList>
            <person name="Probst A.J."/>
            <person name="Ladd B."/>
            <person name="Jarett J.K."/>
            <person name="Geller-Mcgrath D.E."/>
            <person name="Sieber C.M.K."/>
            <person name="Emerson J.B."/>
            <person name="Anantharaman K."/>
            <person name="Thomas B.C."/>
            <person name="Malmstrom R."/>
            <person name="Stieglmeier M."/>
            <person name="Klingl A."/>
            <person name="Woyke T."/>
            <person name="Ryan C.M."/>
            <person name="Banfield J.F."/>
        </authorList>
    </citation>
    <scope>NUCLEOTIDE SEQUENCE [LARGE SCALE GENOMIC DNA]</scope>
</reference>
<dbReference type="PROSITE" id="PS01300">
    <property type="entry name" value="RECR"/>
    <property type="match status" value="1"/>
</dbReference>
<dbReference type="Pfam" id="PF21176">
    <property type="entry name" value="RecR_HhH"/>
    <property type="match status" value="1"/>
</dbReference>
<protein>
    <recommendedName>
        <fullName evidence="7">Recombination protein RecR</fullName>
    </recommendedName>
</protein>
<gene>
    <name evidence="7" type="primary">recR</name>
    <name evidence="9" type="ORF">COU35_04910</name>
</gene>
<dbReference type="PANTHER" id="PTHR30446:SF0">
    <property type="entry name" value="RECOMBINATION PROTEIN RECR"/>
    <property type="match status" value="1"/>
</dbReference>
<evidence type="ECO:0000256" key="2">
    <source>
        <dbReference type="ARBA" id="ARBA00022763"/>
    </source>
</evidence>
<dbReference type="InterPro" id="IPR034137">
    <property type="entry name" value="TOPRIM_RecR"/>
</dbReference>